<evidence type="ECO:0000313" key="2">
    <source>
        <dbReference type="EMBL" id="DAD31098.1"/>
    </source>
</evidence>
<feature type="region of interest" description="Disordered" evidence="1">
    <location>
        <begin position="35"/>
        <end position="81"/>
    </location>
</feature>
<feature type="compositionally biased region" description="Pro residues" evidence="1">
    <location>
        <begin position="123"/>
        <end position="135"/>
    </location>
</feature>
<reference evidence="2 3" key="1">
    <citation type="journal article" date="2020" name="Mol. Biol. Evol.">
        <title>Distinct Expression and Methylation Patterns for Genes with Different Fates following a Single Whole-Genome Duplication in Flowering Plants.</title>
        <authorList>
            <person name="Shi T."/>
            <person name="Rahmani R.S."/>
            <person name="Gugger P.F."/>
            <person name="Wang M."/>
            <person name="Li H."/>
            <person name="Zhang Y."/>
            <person name="Li Z."/>
            <person name="Wang Q."/>
            <person name="Van de Peer Y."/>
            <person name="Marchal K."/>
            <person name="Chen J."/>
        </authorList>
    </citation>
    <scope>NUCLEOTIDE SEQUENCE [LARGE SCALE GENOMIC DNA]</scope>
    <source>
        <tissue evidence="2">Leaf</tissue>
    </source>
</reference>
<gene>
    <name evidence="2" type="ORF">HUJ06_009949</name>
</gene>
<evidence type="ECO:0000256" key="1">
    <source>
        <dbReference type="SAM" id="MobiDB-lite"/>
    </source>
</evidence>
<accession>A0A822YPA1</accession>
<proteinExistence type="predicted"/>
<protein>
    <submittedName>
        <fullName evidence="2">Uncharacterized protein</fullName>
    </submittedName>
</protein>
<dbReference type="Proteomes" id="UP000607653">
    <property type="component" value="Unassembled WGS sequence"/>
</dbReference>
<name>A0A822YPA1_NELNU</name>
<feature type="region of interest" description="Disordered" evidence="1">
    <location>
        <begin position="98"/>
        <end position="135"/>
    </location>
</feature>
<evidence type="ECO:0000313" key="3">
    <source>
        <dbReference type="Proteomes" id="UP000607653"/>
    </source>
</evidence>
<organism evidence="2 3">
    <name type="scientific">Nelumbo nucifera</name>
    <name type="common">Sacred lotus</name>
    <dbReference type="NCBI Taxonomy" id="4432"/>
    <lineage>
        <taxon>Eukaryota</taxon>
        <taxon>Viridiplantae</taxon>
        <taxon>Streptophyta</taxon>
        <taxon>Embryophyta</taxon>
        <taxon>Tracheophyta</taxon>
        <taxon>Spermatophyta</taxon>
        <taxon>Magnoliopsida</taxon>
        <taxon>Proteales</taxon>
        <taxon>Nelumbonaceae</taxon>
        <taxon>Nelumbo</taxon>
    </lineage>
</organism>
<comment type="caution">
    <text evidence="2">The sequence shown here is derived from an EMBL/GenBank/DDBJ whole genome shotgun (WGS) entry which is preliminary data.</text>
</comment>
<dbReference type="EMBL" id="DUZY01000003">
    <property type="protein sequence ID" value="DAD31098.1"/>
    <property type="molecule type" value="Genomic_DNA"/>
</dbReference>
<feature type="compositionally biased region" description="Basic and acidic residues" evidence="1">
    <location>
        <begin position="98"/>
        <end position="109"/>
    </location>
</feature>
<dbReference type="AlphaFoldDB" id="A0A822YPA1"/>
<sequence length="135" mass="15060">MTTKPRRNKYSLWEKSMKMAMNIVRVSSFSLSKASLGATTRAIPANGKTNGINPGSSQRSSSQQEPERGPTTPPYLMFEGNGSSLVISKRSNIDDRASDFIQRFHEKNRNKTHNMPKSDPHPLIVPPQPQPLLVK</sequence>
<feature type="compositionally biased region" description="Low complexity" evidence="1">
    <location>
        <begin position="54"/>
        <end position="64"/>
    </location>
</feature>
<keyword evidence="3" id="KW-1185">Reference proteome</keyword>